<dbReference type="EMBL" id="OX465083">
    <property type="protein sequence ID" value="CAI9292830.1"/>
    <property type="molecule type" value="Genomic_DNA"/>
</dbReference>
<feature type="region of interest" description="Disordered" evidence="1">
    <location>
        <begin position="1"/>
        <end position="25"/>
    </location>
</feature>
<dbReference type="InterPro" id="IPR032675">
    <property type="entry name" value="LRR_dom_sf"/>
</dbReference>
<accession>A0AA35ZHR5</accession>
<feature type="domain" description="F-box" evidence="2">
    <location>
        <begin position="145"/>
        <end position="184"/>
    </location>
</feature>
<dbReference type="SUPFAM" id="SSF52047">
    <property type="entry name" value="RNI-like"/>
    <property type="match status" value="1"/>
</dbReference>
<dbReference type="PANTHER" id="PTHR32212:SF467">
    <property type="entry name" value="LEUCINE-RICH REPEAT DOMAIN SUPERFAMILY, F-BOX-LIKE DOMAIN SUPERFAMILY"/>
    <property type="match status" value="1"/>
</dbReference>
<dbReference type="InterPro" id="IPR053781">
    <property type="entry name" value="F-box_AtFBL13-like"/>
</dbReference>
<gene>
    <name evidence="4" type="ORF">LSALG_LOCUS31875</name>
</gene>
<name>A0AA35ZHR5_LACSI</name>
<dbReference type="Proteomes" id="UP001177003">
    <property type="component" value="Chromosome 7"/>
</dbReference>
<organism evidence="4 5">
    <name type="scientific">Lactuca saligna</name>
    <name type="common">Willowleaf lettuce</name>
    <dbReference type="NCBI Taxonomy" id="75948"/>
    <lineage>
        <taxon>Eukaryota</taxon>
        <taxon>Viridiplantae</taxon>
        <taxon>Streptophyta</taxon>
        <taxon>Embryophyta</taxon>
        <taxon>Tracheophyta</taxon>
        <taxon>Spermatophyta</taxon>
        <taxon>Magnoliopsida</taxon>
        <taxon>eudicotyledons</taxon>
        <taxon>Gunneridae</taxon>
        <taxon>Pentapetalae</taxon>
        <taxon>asterids</taxon>
        <taxon>campanulids</taxon>
        <taxon>Asterales</taxon>
        <taxon>Asteraceae</taxon>
        <taxon>Cichorioideae</taxon>
        <taxon>Cichorieae</taxon>
        <taxon>Lactucinae</taxon>
        <taxon>Lactuca</taxon>
    </lineage>
</organism>
<sequence>MAVKGQNCALPSSPHEKYPGKRGSNQRAPLAYLKTTGSSLIEHSPLANGMTRQKDVMEDPSIRIRHVTSHEGRLSKIRERTCLTLTVDLKPSLTYHNKCSFFRGESKEDSVAAMETVEEGINLPTIAPNRMDSLELVEEDAEDRISALPDGLIHEILSCLPSTKCAIRTGTLSKRWNHLWTLVPTLIFEDADGNHDFISFVDNALTQCRQSKLKKFVLYTAYDIRFESQFSNWIDYAINCNVEELNLTLWNTDLKAEFLLDQSFFARSSFTDLTLEGCIFDPIGAINWKNLRTLCITFGKLDEDLIKNILHGSPQLETFELNYCYGYRRLDIASKSVKNLVFSGYMVPYDKFEADIIEINAPSILSLTIQDELLLLKLLLLSVSSLVEANIDYRNSDTTPEEAKEEMLKGFILNLRHLKELKIGGFCSEVVSRLEAKGFIFPSNVKFASS</sequence>
<evidence type="ECO:0000259" key="2">
    <source>
        <dbReference type="Pfam" id="PF00646"/>
    </source>
</evidence>
<reference evidence="4" key="1">
    <citation type="submission" date="2023-04" db="EMBL/GenBank/DDBJ databases">
        <authorList>
            <person name="Vijverberg K."/>
            <person name="Xiong W."/>
            <person name="Schranz E."/>
        </authorList>
    </citation>
    <scope>NUCLEOTIDE SEQUENCE</scope>
</reference>
<proteinExistence type="predicted"/>
<dbReference type="InterPro" id="IPR036047">
    <property type="entry name" value="F-box-like_dom_sf"/>
</dbReference>
<dbReference type="PANTHER" id="PTHR32212">
    <property type="entry name" value="CYCLIN-LIKE F-BOX"/>
    <property type="match status" value="1"/>
</dbReference>
<dbReference type="AlphaFoldDB" id="A0AA35ZHR5"/>
<dbReference type="Pfam" id="PF23622">
    <property type="entry name" value="LRR_At1g61320_AtMIF1"/>
    <property type="match status" value="1"/>
</dbReference>
<dbReference type="CDD" id="cd22160">
    <property type="entry name" value="F-box_AtFBL13-like"/>
    <property type="match status" value="1"/>
</dbReference>
<dbReference type="Pfam" id="PF00646">
    <property type="entry name" value="F-box"/>
    <property type="match status" value="1"/>
</dbReference>
<evidence type="ECO:0000259" key="3">
    <source>
        <dbReference type="Pfam" id="PF23622"/>
    </source>
</evidence>
<dbReference type="InterPro" id="IPR055357">
    <property type="entry name" value="LRR_At1g61320_AtMIF1"/>
</dbReference>
<evidence type="ECO:0000256" key="1">
    <source>
        <dbReference type="SAM" id="MobiDB-lite"/>
    </source>
</evidence>
<protein>
    <recommendedName>
        <fullName evidence="6">F-box domain-containing protein</fullName>
    </recommendedName>
</protein>
<evidence type="ECO:0000313" key="4">
    <source>
        <dbReference type="EMBL" id="CAI9292830.1"/>
    </source>
</evidence>
<dbReference type="InterPro" id="IPR001810">
    <property type="entry name" value="F-box_dom"/>
</dbReference>
<keyword evidence="5" id="KW-1185">Reference proteome</keyword>
<evidence type="ECO:0000313" key="5">
    <source>
        <dbReference type="Proteomes" id="UP001177003"/>
    </source>
</evidence>
<evidence type="ECO:0008006" key="6">
    <source>
        <dbReference type="Google" id="ProtNLM"/>
    </source>
</evidence>
<dbReference type="Gene3D" id="3.80.10.10">
    <property type="entry name" value="Ribonuclease Inhibitor"/>
    <property type="match status" value="1"/>
</dbReference>
<dbReference type="SUPFAM" id="SSF81383">
    <property type="entry name" value="F-box domain"/>
    <property type="match status" value="1"/>
</dbReference>
<feature type="domain" description="At1g61320/AtMIF1 LRR" evidence="3">
    <location>
        <begin position="214"/>
        <end position="382"/>
    </location>
</feature>